<accession>A0A2Z5FSH3</accession>
<gene>
    <name evidence="1" type="ORF">ACPOL_0390</name>
</gene>
<keyword evidence="2" id="KW-1185">Reference proteome</keyword>
<dbReference type="AlphaFoldDB" id="A0A2Z5FSH3"/>
<evidence type="ECO:0000313" key="1">
    <source>
        <dbReference type="EMBL" id="AXC09769.1"/>
    </source>
</evidence>
<sequence>MMRKSPAHFAEVVPGTRYRRLVEMIVAESNTLESLRRFSG</sequence>
<proteinExistence type="predicted"/>
<protein>
    <submittedName>
        <fullName evidence="1">Uncharacterized protein</fullName>
    </submittedName>
</protein>
<evidence type="ECO:0000313" key="2">
    <source>
        <dbReference type="Proteomes" id="UP000253606"/>
    </source>
</evidence>
<dbReference type="Proteomes" id="UP000253606">
    <property type="component" value="Chromosome"/>
</dbReference>
<organism evidence="1 2">
    <name type="scientific">Acidisarcina polymorpha</name>
    <dbReference type="NCBI Taxonomy" id="2211140"/>
    <lineage>
        <taxon>Bacteria</taxon>
        <taxon>Pseudomonadati</taxon>
        <taxon>Acidobacteriota</taxon>
        <taxon>Terriglobia</taxon>
        <taxon>Terriglobales</taxon>
        <taxon>Acidobacteriaceae</taxon>
        <taxon>Acidisarcina</taxon>
    </lineage>
</organism>
<dbReference type="KEGG" id="abas:ACPOL_0390"/>
<reference evidence="1 2" key="1">
    <citation type="journal article" date="2018" name="Front. Microbiol.">
        <title>Hydrolytic Capabilities as a Key to Environmental Success: Chitinolytic and Cellulolytic Acidobacteria From Acidic Sub-arctic Soils and Boreal Peatlands.</title>
        <authorList>
            <person name="Belova S.E."/>
            <person name="Ravin N.V."/>
            <person name="Pankratov T.A."/>
            <person name="Rakitin A.L."/>
            <person name="Ivanova A.A."/>
            <person name="Beletsky A.V."/>
            <person name="Mardanov A.V."/>
            <person name="Sinninghe Damste J.S."/>
            <person name="Dedysh S.N."/>
        </authorList>
    </citation>
    <scope>NUCLEOTIDE SEQUENCE [LARGE SCALE GENOMIC DNA]</scope>
    <source>
        <strain evidence="1 2">SBC82</strain>
    </source>
</reference>
<name>A0A2Z5FSH3_9BACT</name>
<dbReference type="EMBL" id="CP030840">
    <property type="protein sequence ID" value="AXC09769.1"/>
    <property type="molecule type" value="Genomic_DNA"/>
</dbReference>